<gene>
    <name evidence="1" type="ORF">E0H50_02230</name>
</gene>
<keyword evidence="2" id="KW-1185">Reference proteome</keyword>
<dbReference type="Proteomes" id="UP000292695">
    <property type="component" value="Unassembled WGS sequence"/>
</dbReference>
<dbReference type="RefSeq" id="WP_131284186.1">
    <property type="nucleotide sequence ID" value="NZ_SJKA01000001.1"/>
</dbReference>
<evidence type="ECO:0000313" key="2">
    <source>
        <dbReference type="Proteomes" id="UP000292695"/>
    </source>
</evidence>
<accession>A0A4R0JBH1</accession>
<reference evidence="1 2" key="1">
    <citation type="submission" date="2019-02" db="EMBL/GenBank/DDBJ databases">
        <title>Kribbella capetownensis sp. nov. and Kribbella speibonae sp. nov., isolated from soil.</title>
        <authorList>
            <person name="Curtis S.M."/>
            <person name="Norton I."/>
            <person name="Everest G.J."/>
            <person name="Meyers P.R."/>
        </authorList>
    </citation>
    <scope>NUCLEOTIDE SEQUENCE [LARGE SCALE GENOMIC DNA]</scope>
    <source>
        <strain evidence="1 2">DSM 27082</strain>
    </source>
</reference>
<dbReference type="PIRSF" id="PIRSF034934">
    <property type="entry name" value="AbiF_AbiD"/>
    <property type="match status" value="1"/>
</dbReference>
<evidence type="ECO:0000313" key="1">
    <source>
        <dbReference type="EMBL" id="TCC43317.1"/>
    </source>
</evidence>
<dbReference type="Pfam" id="PF07751">
    <property type="entry name" value="Abi_2"/>
    <property type="match status" value="1"/>
</dbReference>
<protein>
    <submittedName>
        <fullName evidence="1">Abi family protein</fullName>
    </submittedName>
</protein>
<comment type="caution">
    <text evidence="1">The sequence shown here is derived from an EMBL/GenBank/DDBJ whole genome shotgun (WGS) entry which is preliminary data.</text>
</comment>
<dbReference type="InterPro" id="IPR011664">
    <property type="entry name" value="Abi_system_AbiD/AbiF-like"/>
</dbReference>
<organism evidence="1 2">
    <name type="scientific">Kribbella sindirgiensis</name>
    <dbReference type="NCBI Taxonomy" id="1124744"/>
    <lineage>
        <taxon>Bacteria</taxon>
        <taxon>Bacillati</taxon>
        <taxon>Actinomycetota</taxon>
        <taxon>Actinomycetes</taxon>
        <taxon>Propionibacteriales</taxon>
        <taxon>Kribbellaceae</taxon>
        <taxon>Kribbella</taxon>
    </lineage>
</organism>
<dbReference type="AlphaFoldDB" id="A0A4R0JBH1"/>
<dbReference type="InterPro" id="IPR017034">
    <property type="entry name" value="Abi_system_AbiD/AbiF"/>
</dbReference>
<sequence length="318" mass="36177">MLPYTKPHLSFDDQVQLLKSRGMAVDDPAAAAELLSVVGYHRLSGYWYPYRRQLGHRQRADQFIGGTNFSTVIRLYDADRRLKLHVLDAVERVEIALRVMIGFTLGERGAYAHLDRANLDGQFTQANGGHRSRYDDWIAKVLDAQRRSSEDFVVHFQTKYDGRLPVWGVTEILDFGSTAHLYRGLKAVDRTAIAQELDIVDGLGRGNGHTLGNWLRVLNYVRNICAHHSRLWNRHMVNKIGARQLATIPELRHLSAPEVSPHRIYSTLCVLAFLLHRVGEGDWASGVRELVPAEIPACGRSLSEMGFPARWEECWPWM</sequence>
<proteinExistence type="predicted"/>
<dbReference type="OrthoDB" id="5363652at2"/>
<name>A0A4R0JBH1_9ACTN</name>
<dbReference type="EMBL" id="SJKA01000001">
    <property type="protein sequence ID" value="TCC43317.1"/>
    <property type="molecule type" value="Genomic_DNA"/>
</dbReference>